<evidence type="ECO:0000256" key="5">
    <source>
        <dbReference type="ARBA" id="ARBA00047942"/>
    </source>
</evidence>
<dbReference type="EC" id="2.1.1.72" evidence="1"/>
<dbReference type="AlphaFoldDB" id="A0A941DCG5"/>
<reference evidence="6" key="1">
    <citation type="submission" date="2021-04" db="EMBL/GenBank/DDBJ databases">
        <title>Phycicoccus avicenniae sp. nov., a novel endophytic actinomycetes isolated from branch of Avicennia mariana.</title>
        <authorList>
            <person name="Tuo L."/>
        </authorList>
    </citation>
    <scope>NUCLEOTIDE SEQUENCE</scope>
    <source>
        <strain evidence="6">BSK3Z-2</strain>
    </source>
</reference>
<keyword evidence="7" id="KW-1185">Reference proteome</keyword>
<dbReference type="GO" id="GO:0009007">
    <property type="term" value="F:site-specific DNA-methyltransferase (adenine-specific) activity"/>
    <property type="evidence" value="ECO:0007669"/>
    <property type="project" value="UniProtKB-EC"/>
</dbReference>
<accession>A0A941DCG5</accession>
<keyword evidence="4" id="KW-0949">S-adenosyl-L-methionine</keyword>
<evidence type="ECO:0000256" key="2">
    <source>
        <dbReference type="ARBA" id="ARBA00022603"/>
    </source>
</evidence>
<evidence type="ECO:0000313" key="7">
    <source>
        <dbReference type="Proteomes" id="UP000677016"/>
    </source>
</evidence>
<evidence type="ECO:0000256" key="4">
    <source>
        <dbReference type="ARBA" id="ARBA00022691"/>
    </source>
</evidence>
<organism evidence="6 7">
    <name type="scientific">Phycicoccus avicenniae</name>
    <dbReference type="NCBI Taxonomy" id="2828860"/>
    <lineage>
        <taxon>Bacteria</taxon>
        <taxon>Bacillati</taxon>
        <taxon>Actinomycetota</taxon>
        <taxon>Actinomycetes</taxon>
        <taxon>Micrococcales</taxon>
        <taxon>Intrasporangiaceae</taxon>
        <taxon>Phycicoccus</taxon>
    </lineage>
</organism>
<gene>
    <name evidence="6" type="ORF">KC207_10920</name>
</gene>
<dbReference type="Proteomes" id="UP000677016">
    <property type="component" value="Unassembled WGS sequence"/>
</dbReference>
<dbReference type="InterPro" id="IPR029063">
    <property type="entry name" value="SAM-dependent_MTases_sf"/>
</dbReference>
<evidence type="ECO:0000256" key="3">
    <source>
        <dbReference type="ARBA" id="ARBA00022679"/>
    </source>
</evidence>
<comment type="caution">
    <text evidence="6">The sequence shown here is derived from an EMBL/GenBank/DDBJ whole genome shotgun (WGS) entry which is preliminary data.</text>
</comment>
<evidence type="ECO:0000313" key="6">
    <source>
        <dbReference type="EMBL" id="MBR7743802.1"/>
    </source>
</evidence>
<dbReference type="GO" id="GO:0032259">
    <property type="term" value="P:methylation"/>
    <property type="evidence" value="ECO:0007669"/>
    <property type="project" value="UniProtKB-KW"/>
</dbReference>
<keyword evidence="3" id="KW-0808">Transferase</keyword>
<dbReference type="PROSITE" id="PS00092">
    <property type="entry name" value="N6_MTASE"/>
    <property type="match status" value="1"/>
</dbReference>
<dbReference type="EMBL" id="JAGSNF010000015">
    <property type="protein sequence ID" value="MBR7743802.1"/>
    <property type="molecule type" value="Genomic_DNA"/>
</dbReference>
<keyword evidence="2 6" id="KW-0489">Methyltransferase</keyword>
<dbReference type="RefSeq" id="WP_211603059.1">
    <property type="nucleotide sequence ID" value="NZ_JAGSNF010000015.1"/>
</dbReference>
<comment type="catalytic activity">
    <reaction evidence="5">
        <text>a 2'-deoxyadenosine in DNA + S-adenosyl-L-methionine = an N(6)-methyl-2'-deoxyadenosine in DNA + S-adenosyl-L-homocysteine + H(+)</text>
        <dbReference type="Rhea" id="RHEA:15197"/>
        <dbReference type="Rhea" id="RHEA-COMP:12418"/>
        <dbReference type="Rhea" id="RHEA-COMP:12419"/>
        <dbReference type="ChEBI" id="CHEBI:15378"/>
        <dbReference type="ChEBI" id="CHEBI:57856"/>
        <dbReference type="ChEBI" id="CHEBI:59789"/>
        <dbReference type="ChEBI" id="CHEBI:90615"/>
        <dbReference type="ChEBI" id="CHEBI:90616"/>
        <dbReference type="EC" id="2.1.1.72"/>
    </reaction>
</comment>
<name>A0A941DCG5_9MICO</name>
<dbReference type="InterPro" id="IPR002052">
    <property type="entry name" value="DNA_methylase_N6_adenine_CS"/>
</dbReference>
<protein>
    <recommendedName>
        <fullName evidence="1">site-specific DNA-methyltransferase (adenine-specific)</fullName>
        <ecNumber evidence="1">2.1.1.72</ecNumber>
    </recommendedName>
</protein>
<evidence type="ECO:0000256" key="1">
    <source>
        <dbReference type="ARBA" id="ARBA00011900"/>
    </source>
</evidence>
<dbReference type="SUPFAM" id="SSF53335">
    <property type="entry name" value="S-adenosyl-L-methionine-dependent methyltransferases"/>
    <property type="match status" value="1"/>
</dbReference>
<dbReference type="InterPro" id="IPR012327">
    <property type="entry name" value="MeTrfase_D12"/>
</dbReference>
<sequence>MSQVAMFDMGRGDEIEASEDPHYTTRQLITYIGNKRGLAGPIEQAMLDVRNRLGGRQLRTLDLFSGSGFVSRLMKKHSSFVAANDLEDYARAVSECYLPNRDEPLLAEAATHVARLNRAAADGASHAGFIRELYSPADDQNIQQGERVFYSNDNARRLDYYAQELTKLPDEVQRLLRGPLLSKASVHANTGGVFKGFYKDKHTGIGKFGAAAGDATTRILAPIRLELPTLSLFETEHQVFQEDANAIASQTGDFDLVYIDPPYNQHPYGSNYFMLNLLTDYRRPTSISKVSGIPTDWNRSGYNVRKQSLPLLESLFEEIPARFLLVSFNSEGYVSTDELRGALEQHGRVDEEILKYNTFRASRNLRSRDIHVHEHLFLLDRES</sequence>
<dbReference type="GO" id="GO:0003676">
    <property type="term" value="F:nucleic acid binding"/>
    <property type="evidence" value="ECO:0007669"/>
    <property type="project" value="InterPro"/>
</dbReference>
<dbReference type="GO" id="GO:0009307">
    <property type="term" value="P:DNA restriction-modification system"/>
    <property type="evidence" value="ECO:0007669"/>
    <property type="project" value="InterPro"/>
</dbReference>
<proteinExistence type="predicted"/>
<dbReference type="Pfam" id="PF02086">
    <property type="entry name" value="MethyltransfD12"/>
    <property type="match status" value="1"/>
</dbReference>